<protein>
    <submittedName>
        <fullName evidence="2">Uncharacterized protein</fullName>
    </submittedName>
</protein>
<gene>
    <name evidence="3" type="ORF">GCM10007888_27630</name>
    <name evidence="2" type="ORF">MOX02_58230</name>
</gene>
<reference evidence="3" key="4">
    <citation type="submission" date="2023-01" db="EMBL/GenBank/DDBJ databases">
        <title>Draft genome sequence of Methylobacterium oxalidis strain NBRC 107715.</title>
        <authorList>
            <person name="Sun Q."/>
            <person name="Mori K."/>
        </authorList>
    </citation>
    <scope>NUCLEOTIDE SEQUENCE</scope>
    <source>
        <strain evidence="3">NBRC 107715</strain>
    </source>
</reference>
<comment type="caution">
    <text evidence="2">The sequence shown here is derived from an EMBL/GenBank/DDBJ whole genome shotgun (WGS) entry which is preliminary data.</text>
</comment>
<proteinExistence type="predicted"/>
<evidence type="ECO:0000256" key="1">
    <source>
        <dbReference type="SAM" id="MobiDB-lite"/>
    </source>
</evidence>
<feature type="region of interest" description="Disordered" evidence="1">
    <location>
        <begin position="25"/>
        <end position="51"/>
    </location>
</feature>
<sequence>MVHATNNGSAQSISANDFNERVKRLLEKKPALEPAQPKQAARRFLRSGPKT</sequence>
<reference evidence="5" key="2">
    <citation type="journal article" date="2019" name="Int. J. Syst. Evol. Microbiol.">
        <title>The Global Catalogue of Microorganisms (GCM) 10K type strain sequencing project: providing services to taxonomists for standard genome sequencing and annotation.</title>
        <authorList>
            <consortium name="The Broad Institute Genomics Platform"/>
            <consortium name="The Broad Institute Genome Sequencing Center for Infectious Disease"/>
            <person name="Wu L."/>
            <person name="Ma J."/>
        </authorList>
    </citation>
    <scope>NUCLEOTIDE SEQUENCE [LARGE SCALE GENOMIC DNA]</scope>
    <source>
        <strain evidence="5">NBRC 107715</strain>
    </source>
</reference>
<dbReference type="AlphaFoldDB" id="A0A512JCY8"/>
<dbReference type="Proteomes" id="UP001156856">
    <property type="component" value="Unassembled WGS sequence"/>
</dbReference>
<dbReference type="Proteomes" id="UP000321960">
    <property type="component" value="Unassembled WGS sequence"/>
</dbReference>
<reference evidence="3" key="1">
    <citation type="journal article" date="2014" name="Int. J. Syst. Evol. Microbiol.">
        <title>Complete genome of a new Firmicutes species belonging to the dominant human colonic microbiota ('Ruminococcus bicirculans') reveals two chromosomes and a selective capacity to utilize plant glucans.</title>
        <authorList>
            <consortium name="NISC Comparative Sequencing Program"/>
            <person name="Wegmann U."/>
            <person name="Louis P."/>
            <person name="Goesmann A."/>
            <person name="Henrissat B."/>
            <person name="Duncan S.H."/>
            <person name="Flint H.J."/>
        </authorList>
    </citation>
    <scope>NUCLEOTIDE SEQUENCE</scope>
    <source>
        <strain evidence="3">NBRC 107715</strain>
    </source>
</reference>
<evidence type="ECO:0000313" key="5">
    <source>
        <dbReference type="Proteomes" id="UP001156856"/>
    </source>
</evidence>
<organism evidence="2 4">
    <name type="scientific">Methylobacterium oxalidis</name>
    <dbReference type="NCBI Taxonomy" id="944322"/>
    <lineage>
        <taxon>Bacteria</taxon>
        <taxon>Pseudomonadati</taxon>
        <taxon>Pseudomonadota</taxon>
        <taxon>Alphaproteobacteria</taxon>
        <taxon>Hyphomicrobiales</taxon>
        <taxon>Methylobacteriaceae</taxon>
        <taxon>Methylobacterium</taxon>
    </lineage>
</organism>
<dbReference type="EMBL" id="BJZU01000183">
    <property type="protein sequence ID" value="GEP07785.1"/>
    <property type="molecule type" value="Genomic_DNA"/>
</dbReference>
<evidence type="ECO:0000313" key="3">
    <source>
        <dbReference type="EMBL" id="GLS64382.1"/>
    </source>
</evidence>
<evidence type="ECO:0000313" key="2">
    <source>
        <dbReference type="EMBL" id="GEP07785.1"/>
    </source>
</evidence>
<accession>A0A512JCY8</accession>
<keyword evidence="5" id="KW-1185">Reference proteome</keyword>
<evidence type="ECO:0000313" key="4">
    <source>
        <dbReference type="Proteomes" id="UP000321960"/>
    </source>
</evidence>
<reference evidence="2 4" key="3">
    <citation type="submission" date="2019-07" db="EMBL/GenBank/DDBJ databases">
        <title>Whole genome shotgun sequence of Methylobacterium oxalidis NBRC 107715.</title>
        <authorList>
            <person name="Hosoyama A."/>
            <person name="Uohara A."/>
            <person name="Ohji S."/>
            <person name="Ichikawa N."/>
        </authorList>
    </citation>
    <scope>NUCLEOTIDE SEQUENCE [LARGE SCALE GENOMIC DNA]</scope>
    <source>
        <strain evidence="2 4">NBRC 107715</strain>
    </source>
</reference>
<name>A0A512JCY8_9HYPH</name>
<dbReference type="EMBL" id="BSPK01000035">
    <property type="protein sequence ID" value="GLS64382.1"/>
    <property type="molecule type" value="Genomic_DNA"/>
</dbReference>